<dbReference type="RefSeq" id="WP_184487164.1">
    <property type="nucleotide sequence ID" value="NZ_JAAEDJ010000041.1"/>
</dbReference>
<gene>
    <name evidence="3" type="ORF">FHS88_003934</name>
</gene>
<feature type="domain" description="Rcc01698-like C-terminal" evidence="2">
    <location>
        <begin position="944"/>
        <end position="1040"/>
    </location>
</feature>
<dbReference type="InterPro" id="IPR032876">
    <property type="entry name" value="J_dom"/>
</dbReference>
<feature type="domain" description="Tip attachment protein J" evidence="1">
    <location>
        <begin position="672"/>
        <end position="836"/>
    </location>
</feature>
<keyword evidence="4" id="KW-1185">Reference proteome</keyword>
<dbReference type="Gene3D" id="2.60.120.260">
    <property type="entry name" value="Galactose-binding domain-like"/>
    <property type="match status" value="2"/>
</dbReference>
<sequence length="1478" mass="156498">MAQLAVAGAGAAIGFVVSGFNPLGASIGWALGGAAGALLFPPKGQDTQGPRLNDLTVQTSGYGLPIPMAVGRVKLAGNVIWKTDLRERATTRRQGKGGGGAKTTTYSYYLSWAVGLCEWLIPPTNPQVLRIWLDAQLVYDTTGSSEVVQIPGLVWRFHPGSETQLPDPLLAASLGANEAPAHRGLAYLVFEEVPLERFGNRMPNVTVELAGDAARSFPQVATIPPVAPLWPSSPSGRTYIGNWACNVAVDYRRGRIYEGRVRTSTSGGGANEMIRVYDLVTMQSLGEHTLDRILAPLFPLGSVPGPDSTGTGLMHLGVDGFLYVTGGNANRVPLFKIDPDAMRGVGVFGNPLGDGFGFGDNGTRLVNPMAITSLSVPRLGARPRSFVIVQGSYSSTLTIDADRMEYVWGAGDVAIEPPPVPIGLGIGPLTFPVILVPGRTRDDGGVELWYLRASELATPFRIDVARFRYYSGAASLGGGAAMGIFRDDYASIDVQAEIDPLAVRPLLQAAFWDVSDDTLVITLSGTGGPLSGWGRFSTIKWAPGGGVVWKVVDHVLPASHDGRGQITRVLGATWGLGGNFLIQTGSGDVLVNQAGANFKTLFWLDEQQAVLGQVGAGAGVREIAKRYLSRAAANSLTVGQVVAALCQRAGLMGTDISTAALTDALRGYIVPRPTSARDAITPLAGAFQFDAVEQDDVLVFRKRGGVVVATIPYAEMVREEPDASVLQEQRAQDADLPRELAVRFLDVERGFEQNAQSWRRPVSPTATVGANASAAIDLPIPLTAGEAKAVARRLITGAWRERTRLSCAVGPRHARLVPTDPITVTTRDGAAIRCRVLSTQLGANWVTRLEAVTEDAASYALAAPAEGGAGWAEPGMPAPYFARLLLPDLALVDDADDLGQAGLREYALVGAYDGQRFRGVVLNRSPDQASWDALGAVTTPVTWGSVQVAPAVAVSPWIWDEASAVEVQLADGELDSATELEVLNGANRAALIGSDGRAEIIQFCTATDLGAGRYRLTGLLRGRRGTEDLIASRAAGDTFVLLDAARFQFQAQGSEATATRHHRAVTVFETVETAASTVTKAVRGRAERPYAPCQVTGTRDGSQNLTISWIRRTRLGGEWLDGTGTVPLSESSEAYEVDVLNGPPAVTKTYFGSHGTPANAFDGSTTTEWLASSDPHFVGVTFDSDQTVRQYEIVARASFASSDSPRDWTFQGRGTEVPSVFGDGGTPANLFDEGSAEWGVASTTLPRHAGISFPAAQTVAQYAVRAPGSFVGTDAPKDWTLEGSHDLANWVVLDSRTGITGWAGNELRTYTLPAPVTYRHYRLRVTAGQASGGGINMRVQELELYATAGGLNITSGWVVLDTRTAQTGWSNGLVRSYALAAAATYRSFRLRVTAGNGGGNRGFAELRLRRGTGTGAGNIAASNYAPGTIRTITASTTSAVYSAANQTTDFGATQTEVFVRVHQMSGLVGRGLPAEATL</sequence>
<dbReference type="Pfam" id="PF23666">
    <property type="entry name" value="Rcc01698_C"/>
    <property type="match status" value="1"/>
</dbReference>
<dbReference type="SUPFAM" id="SSF49785">
    <property type="entry name" value="Galactose-binding domain-like"/>
    <property type="match status" value="2"/>
</dbReference>
<evidence type="ECO:0000259" key="2">
    <source>
        <dbReference type="Pfam" id="PF23666"/>
    </source>
</evidence>
<evidence type="ECO:0008006" key="5">
    <source>
        <dbReference type="Google" id="ProtNLM"/>
    </source>
</evidence>
<dbReference type="InterPro" id="IPR008979">
    <property type="entry name" value="Galactose-bd-like_sf"/>
</dbReference>
<dbReference type="Pfam" id="PF13550">
    <property type="entry name" value="Phage-tail_3"/>
    <property type="match status" value="1"/>
</dbReference>
<comment type="caution">
    <text evidence="3">The sequence shown here is derived from an EMBL/GenBank/DDBJ whole genome shotgun (WGS) entry which is preliminary data.</text>
</comment>
<protein>
    <recommendedName>
        <fullName evidence="5">Tip attachment protein J domain-containing protein</fullName>
    </recommendedName>
</protein>
<evidence type="ECO:0000313" key="4">
    <source>
        <dbReference type="Proteomes" id="UP000562254"/>
    </source>
</evidence>
<dbReference type="InterPro" id="IPR056490">
    <property type="entry name" value="Rcc01698_C"/>
</dbReference>
<evidence type="ECO:0000313" key="3">
    <source>
        <dbReference type="EMBL" id="MBB5691773.1"/>
    </source>
</evidence>
<dbReference type="Proteomes" id="UP000562254">
    <property type="component" value="Unassembled WGS sequence"/>
</dbReference>
<reference evidence="3 4" key="1">
    <citation type="submission" date="2020-08" db="EMBL/GenBank/DDBJ databases">
        <title>Genomic Encyclopedia of Type Strains, Phase IV (KMG-IV): sequencing the most valuable type-strain genomes for metagenomic binning, comparative biology and taxonomic classification.</title>
        <authorList>
            <person name="Goeker M."/>
        </authorList>
    </citation>
    <scope>NUCLEOTIDE SEQUENCE [LARGE SCALE GENOMIC DNA]</scope>
    <source>
        <strain evidence="3 4">DSM 25895</strain>
    </source>
</reference>
<proteinExistence type="predicted"/>
<name>A0A840YCW1_9PROT</name>
<organism evidence="3 4">
    <name type="scientific">Neoroseomonas alkaliterrae</name>
    <dbReference type="NCBI Taxonomy" id="1452450"/>
    <lineage>
        <taxon>Bacteria</taxon>
        <taxon>Pseudomonadati</taxon>
        <taxon>Pseudomonadota</taxon>
        <taxon>Alphaproteobacteria</taxon>
        <taxon>Acetobacterales</taxon>
        <taxon>Acetobacteraceae</taxon>
        <taxon>Neoroseomonas</taxon>
    </lineage>
</organism>
<accession>A0A840YCW1</accession>
<dbReference type="EMBL" id="JACIJE010000017">
    <property type="protein sequence ID" value="MBB5691773.1"/>
    <property type="molecule type" value="Genomic_DNA"/>
</dbReference>
<evidence type="ECO:0000259" key="1">
    <source>
        <dbReference type="Pfam" id="PF13550"/>
    </source>
</evidence>